<organism evidence="14">
    <name type="scientific">Caenorhabditis remanei</name>
    <name type="common">Caenorhabditis vulgaris</name>
    <dbReference type="NCBI Taxonomy" id="31234"/>
    <lineage>
        <taxon>Eukaryota</taxon>
        <taxon>Metazoa</taxon>
        <taxon>Ecdysozoa</taxon>
        <taxon>Nematoda</taxon>
        <taxon>Chromadorea</taxon>
        <taxon>Rhabditida</taxon>
        <taxon>Rhabditina</taxon>
        <taxon>Rhabditomorpha</taxon>
        <taxon>Rhabditoidea</taxon>
        <taxon>Rhabditidae</taxon>
        <taxon>Peloderinae</taxon>
        <taxon>Caenorhabditis</taxon>
    </lineage>
</organism>
<feature type="domain" description="C2H2-type" evidence="12">
    <location>
        <begin position="378"/>
        <end position="406"/>
    </location>
</feature>
<feature type="compositionally biased region" description="Basic and acidic residues" evidence="11">
    <location>
        <begin position="901"/>
        <end position="913"/>
    </location>
</feature>
<dbReference type="InterPro" id="IPR036236">
    <property type="entry name" value="Znf_C2H2_sf"/>
</dbReference>
<feature type="region of interest" description="Disordered" evidence="11">
    <location>
        <begin position="300"/>
        <end position="332"/>
    </location>
</feature>
<feature type="region of interest" description="Disordered" evidence="11">
    <location>
        <begin position="840"/>
        <end position="934"/>
    </location>
</feature>
<evidence type="ECO:0000256" key="1">
    <source>
        <dbReference type="ARBA" id="ARBA00004123"/>
    </source>
</evidence>
<dbReference type="OrthoDB" id="10015593at2759"/>
<feature type="region of interest" description="Disordered" evidence="11">
    <location>
        <begin position="394"/>
        <end position="444"/>
    </location>
</feature>
<evidence type="ECO:0000256" key="10">
    <source>
        <dbReference type="PROSITE-ProRule" id="PRU00042"/>
    </source>
</evidence>
<dbReference type="GO" id="GO:0018991">
    <property type="term" value="P:egg-laying behavior"/>
    <property type="evidence" value="ECO:0007669"/>
    <property type="project" value="EnsemblMetazoa"/>
</dbReference>
<reference evidence="13" key="1">
    <citation type="submission" date="2007-07" db="EMBL/GenBank/DDBJ databases">
        <title>PCAP assembly of the Caenorhabditis remanei genome.</title>
        <authorList>
            <consortium name="The Caenorhabditis remanei Sequencing Consortium"/>
            <person name="Wilson R.K."/>
        </authorList>
    </citation>
    <scope>NUCLEOTIDE SEQUENCE [LARGE SCALE GENOMIC DNA]</scope>
    <source>
        <strain evidence="13">PB4641</strain>
    </source>
</reference>
<keyword evidence="9" id="KW-0539">Nucleus</keyword>
<evidence type="ECO:0000256" key="11">
    <source>
        <dbReference type="SAM" id="MobiDB-lite"/>
    </source>
</evidence>
<dbReference type="AlphaFoldDB" id="E3LDU6"/>
<keyword evidence="14" id="KW-1185">Reference proteome</keyword>
<name>E3LDU6_CAERE</name>
<dbReference type="InterPro" id="IPR013087">
    <property type="entry name" value="Znf_C2H2_type"/>
</dbReference>
<keyword evidence="8" id="KW-0238">DNA-binding</keyword>
<evidence type="ECO:0000313" key="14">
    <source>
        <dbReference type="Proteomes" id="UP000008281"/>
    </source>
</evidence>
<evidence type="ECO:0000313" key="13">
    <source>
        <dbReference type="EMBL" id="EFO82964.1"/>
    </source>
</evidence>
<dbReference type="FunFam" id="3.30.160.60:FF:002883">
    <property type="entry name" value="Hunchback-like protein"/>
    <property type="match status" value="1"/>
</dbReference>
<feature type="region of interest" description="Disordered" evidence="11">
    <location>
        <begin position="98"/>
        <end position="182"/>
    </location>
</feature>
<feature type="compositionally biased region" description="Polar residues" evidence="11">
    <location>
        <begin position="419"/>
        <end position="444"/>
    </location>
</feature>
<feature type="compositionally biased region" description="Low complexity" evidence="11">
    <location>
        <begin position="858"/>
        <end position="869"/>
    </location>
</feature>
<protein>
    <submittedName>
        <fullName evidence="13">CRE-HBL-1 protein</fullName>
    </submittedName>
</protein>
<sequence>MTKYLHMATHAPIQVHTDSSPGALKEVLKGARRSQMPFNCTEFVQKPALIGDEWHPGKTWSSNNNTLGDWDKCCETAAKVPQHLTGSFDTSSLKMLTAKQPDEKITPDAGYVSPNEDDRKSSEHTNSYDVSASQSPSNDGAQSDSSTDEHIDVECMTQTEEMDTDDKDDTILPDAEPEVKTEVKEEVAETVEVAENVEVMEEERKPTFTNGSLLTPMMQSFLQTSLPAPIAIAPILSYGQTIKAPTSEETKLLLGFAQSDFHNIMSEAIKPKKPLSDSFGFIRSGSSAFSNIERKELLIKSPPANNNNNNDEAPVPTISNSTTPTTTSASFCRPPGLGPVALPPTQNGQTPMLVCPICGFMCPSKFHFNSHMNTHGDHQCSMCDYTSRTEGRLKKHMRESHTAEEQMKAGLELEPAKESNGTQSTSPKGSTSSKDSTATSPMNESFNLSTTLASILDSTNTAIAACSTTEQPSALAALTLDMSATTPNLLSSLGQSNFPASALDHIKAISENPNFMPDNGMNLASALGVVSQVIKGEPASPEKQSSGESRRSSSGKIKIFKCKQCGHQSLSKDDQWAHARSHIPAEKQLNCQHCNFVTEYKHHLEYHYRNHIGSKPFQCKKCSYNCVNKSMLNSHMKSHTNHYQFRCMDCTYATKYCHSLKVRENYRMSESIITIFQLHLKKYNHRRVPEGIEMNGGDSSPTLSSSDATITFSPIVKQEIKSETIEPPTSMAQPFPMNPMMAGQGFNFANQMLLNRHLDNGLMNIPGLRNVGMGSMKCPVCDFVAGSQEEQMRHSMSHILNSNSVPTTIASLYNSLNLPTLNNIKRETEDEQMECEVKIEDDNTTESHIDEDEEMDQSSVSAVSPTGSSQGSSGDEETAKVAMEQARAEGNNSPAVSNDSAMERDGESADDTPHSPSDTTSASSPPHVPVPIAAPVPIAPRPDMLHAILQQAAFAINMAARGHVLCPHCQIPFNVSTFNIRIISLYKCFQNQETFNDHMSYHTAGNPFKCSKCQYQVHDSLSFALHMFQARH</sequence>
<comment type="subcellular location">
    <subcellularLocation>
        <location evidence="1">Nucleus</location>
    </subcellularLocation>
</comment>
<feature type="compositionally biased region" description="Polar residues" evidence="11">
    <location>
        <begin position="124"/>
        <end position="145"/>
    </location>
</feature>
<evidence type="ECO:0000256" key="5">
    <source>
        <dbReference type="ARBA" id="ARBA00022737"/>
    </source>
</evidence>
<dbReference type="STRING" id="31234.E3LDU6"/>
<evidence type="ECO:0000256" key="7">
    <source>
        <dbReference type="ARBA" id="ARBA00022833"/>
    </source>
</evidence>
<dbReference type="PROSITE" id="PS00028">
    <property type="entry name" value="ZINC_FINGER_C2H2_1"/>
    <property type="match status" value="2"/>
</dbReference>
<evidence type="ECO:0000256" key="8">
    <source>
        <dbReference type="ARBA" id="ARBA00023125"/>
    </source>
</evidence>
<dbReference type="FunCoup" id="E3LDU6">
    <property type="interactions" value="177"/>
</dbReference>
<evidence type="ECO:0000256" key="4">
    <source>
        <dbReference type="ARBA" id="ARBA00022723"/>
    </source>
</evidence>
<dbReference type="FunFam" id="3.30.160.60:FF:002920">
    <property type="entry name" value="Hunchback-like protein"/>
    <property type="match status" value="1"/>
</dbReference>
<dbReference type="GO" id="GO:0000122">
    <property type="term" value="P:negative regulation of transcription by RNA polymerase II"/>
    <property type="evidence" value="ECO:0007669"/>
    <property type="project" value="EnsemblMetazoa"/>
</dbReference>
<keyword evidence="6 10" id="KW-0863">Zinc-finger</keyword>
<proteinExistence type="inferred from homology"/>
<dbReference type="InParanoid" id="E3LDU6"/>
<dbReference type="OMA" id="EYHYRNH"/>
<dbReference type="SMART" id="SM00355">
    <property type="entry name" value="ZnF_C2H2"/>
    <property type="match status" value="8"/>
</dbReference>
<evidence type="ECO:0000259" key="12">
    <source>
        <dbReference type="PROSITE" id="PS50157"/>
    </source>
</evidence>
<dbReference type="GO" id="GO:0008270">
    <property type="term" value="F:zinc ion binding"/>
    <property type="evidence" value="ECO:0007669"/>
    <property type="project" value="UniProtKB-KW"/>
</dbReference>
<feature type="compositionally biased region" description="Low complexity" evidence="11">
    <location>
        <begin position="317"/>
        <end position="330"/>
    </location>
</feature>
<dbReference type="PANTHER" id="PTHR24392">
    <property type="entry name" value="ZINC FINGER PROTEIN"/>
    <property type="match status" value="1"/>
</dbReference>
<keyword evidence="3" id="KW-0217">Developmental protein</keyword>
<accession>E3LDU6</accession>
<feature type="region of interest" description="Disordered" evidence="11">
    <location>
        <begin position="536"/>
        <end position="555"/>
    </location>
</feature>
<dbReference type="EMBL" id="DS268407">
    <property type="protein sequence ID" value="EFO82964.1"/>
    <property type="molecule type" value="Genomic_DNA"/>
</dbReference>
<dbReference type="GO" id="GO:0002119">
    <property type="term" value="P:nematode larval development"/>
    <property type="evidence" value="ECO:0007669"/>
    <property type="project" value="EnsemblMetazoa"/>
</dbReference>
<dbReference type="FunFam" id="3.30.160.60:FF:001301">
    <property type="entry name" value="Blast:Protein hunchback"/>
    <property type="match status" value="1"/>
</dbReference>
<dbReference type="GO" id="GO:0040034">
    <property type="term" value="P:regulation of development, heterochronic"/>
    <property type="evidence" value="ECO:0007669"/>
    <property type="project" value="EnsemblMetazoa"/>
</dbReference>
<gene>
    <name evidence="13" type="primary">Cre-hbl-1</name>
    <name evidence="13" type="ORF">CRE_00694</name>
</gene>
<evidence type="ECO:0000256" key="6">
    <source>
        <dbReference type="ARBA" id="ARBA00022771"/>
    </source>
</evidence>
<evidence type="ECO:0000256" key="9">
    <source>
        <dbReference type="ARBA" id="ARBA00023242"/>
    </source>
</evidence>
<dbReference type="Gene3D" id="3.30.160.60">
    <property type="entry name" value="Classic Zinc Finger"/>
    <property type="match status" value="3"/>
</dbReference>
<keyword evidence="7" id="KW-0862">Zinc</keyword>
<dbReference type="GO" id="GO:0005634">
    <property type="term" value="C:nucleus"/>
    <property type="evidence" value="ECO:0007669"/>
    <property type="project" value="UniProtKB-SubCell"/>
</dbReference>
<feature type="compositionally biased region" description="Low complexity" evidence="11">
    <location>
        <begin position="914"/>
        <end position="925"/>
    </location>
</feature>
<dbReference type="eggNOG" id="KOG1721">
    <property type="taxonomic scope" value="Eukaryota"/>
</dbReference>
<feature type="domain" description="C2H2-type" evidence="12">
    <location>
        <begin position="617"/>
        <end position="644"/>
    </location>
</feature>
<dbReference type="PROSITE" id="PS50157">
    <property type="entry name" value="ZINC_FINGER_C2H2_2"/>
    <property type="match status" value="3"/>
</dbReference>
<feature type="compositionally biased region" description="Polar residues" evidence="11">
    <location>
        <begin position="890"/>
        <end position="900"/>
    </location>
</feature>
<dbReference type="PANTHER" id="PTHR24392:SF49">
    <property type="entry name" value="PROTEIN HUNCHBACK"/>
    <property type="match status" value="1"/>
</dbReference>
<dbReference type="HOGENOM" id="CLU_318384_0_0_1"/>
<dbReference type="SUPFAM" id="SSF57667">
    <property type="entry name" value="beta-beta-alpha zinc fingers"/>
    <property type="match status" value="2"/>
</dbReference>
<comment type="similarity">
    <text evidence="2">Belongs to the hunchback C2H2-type zinc-finger protein family.</text>
</comment>
<keyword evidence="5" id="KW-0677">Repeat</keyword>
<dbReference type="GO" id="GO:0009792">
    <property type="term" value="P:embryo development ending in birth or egg hatching"/>
    <property type="evidence" value="ECO:0007669"/>
    <property type="project" value="EnsemblMetazoa"/>
</dbReference>
<evidence type="ECO:0000256" key="2">
    <source>
        <dbReference type="ARBA" id="ARBA00007746"/>
    </source>
</evidence>
<keyword evidence="4" id="KW-0479">Metal-binding</keyword>
<feature type="domain" description="C2H2-type" evidence="12">
    <location>
        <begin position="589"/>
        <end position="616"/>
    </location>
</feature>
<dbReference type="GO" id="GO:0000977">
    <property type="term" value="F:RNA polymerase II transcription regulatory region sequence-specific DNA binding"/>
    <property type="evidence" value="ECO:0007669"/>
    <property type="project" value="EnsemblMetazoa"/>
</dbReference>
<dbReference type="Proteomes" id="UP000008281">
    <property type="component" value="Unassembled WGS sequence"/>
</dbReference>
<evidence type="ECO:0000256" key="3">
    <source>
        <dbReference type="ARBA" id="ARBA00022473"/>
    </source>
</evidence>